<name>A0A9Q0D7I6_9TELE</name>
<dbReference type="Proteomes" id="UP001148018">
    <property type="component" value="Unassembled WGS sequence"/>
</dbReference>
<evidence type="ECO:0000256" key="1">
    <source>
        <dbReference type="SAM" id="MobiDB-lite"/>
    </source>
</evidence>
<keyword evidence="3" id="KW-1185">Reference proteome</keyword>
<reference evidence="2" key="1">
    <citation type="submission" date="2022-07" db="EMBL/GenBank/DDBJ databases">
        <title>Chromosome-level genome of Muraenolepis orangiensis.</title>
        <authorList>
            <person name="Kim J."/>
        </authorList>
    </citation>
    <scope>NUCLEOTIDE SEQUENCE</scope>
    <source>
        <strain evidence="2">KU_S4_2022</strain>
        <tissue evidence="2">Muscle</tissue>
    </source>
</reference>
<protein>
    <submittedName>
        <fullName evidence="2">Uncharacterized protein</fullName>
    </submittedName>
</protein>
<evidence type="ECO:0000313" key="2">
    <source>
        <dbReference type="EMBL" id="KAJ3583410.1"/>
    </source>
</evidence>
<dbReference type="EMBL" id="JANIIK010000364">
    <property type="protein sequence ID" value="KAJ3583410.1"/>
    <property type="molecule type" value="Genomic_DNA"/>
</dbReference>
<sequence length="69" mass="7186">MVPGPPSLSSPRATGHVNIVVLEDDEDGGGGPYGTAGREFESHTRNDARQQRLAPSAPVMIDGVSLEAD</sequence>
<dbReference type="AlphaFoldDB" id="A0A9Q0D7I6"/>
<accession>A0A9Q0D7I6</accession>
<gene>
    <name evidence="2" type="ORF">NHX12_017427</name>
</gene>
<comment type="caution">
    <text evidence="2">The sequence shown here is derived from an EMBL/GenBank/DDBJ whole genome shotgun (WGS) entry which is preliminary data.</text>
</comment>
<feature type="compositionally biased region" description="Basic and acidic residues" evidence="1">
    <location>
        <begin position="38"/>
        <end position="50"/>
    </location>
</feature>
<proteinExistence type="predicted"/>
<organism evidence="2 3">
    <name type="scientific">Muraenolepis orangiensis</name>
    <name type="common">Patagonian moray cod</name>
    <dbReference type="NCBI Taxonomy" id="630683"/>
    <lineage>
        <taxon>Eukaryota</taxon>
        <taxon>Metazoa</taxon>
        <taxon>Chordata</taxon>
        <taxon>Craniata</taxon>
        <taxon>Vertebrata</taxon>
        <taxon>Euteleostomi</taxon>
        <taxon>Actinopterygii</taxon>
        <taxon>Neopterygii</taxon>
        <taxon>Teleostei</taxon>
        <taxon>Neoteleostei</taxon>
        <taxon>Acanthomorphata</taxon>
        <taxon>Zeiogadaria</taxon>
        <taxon>Gadariae</taxon>
        <taxon>Gadiformes</taxon>
        <taxon>Muraenolepidoidei</taxon>
        <taxon>Muraenolepididae</taxon>
        <taxon>Muraenolepis</taxon>
    </lineage>
</organism>
<feature type="region of interest" description="Disordered" evidence="1">
    <location>
        <begin position="24"/>
        <end position="55"/>
    </location>
</feature>
<evidence type="ECO:0000313" key="3">
    <source>
        <dbReference type="Proteomes" id="UP001148018"/>
    </source>
</evidence>